<proteinExistence type="predicted"/>
<comment type="caution">
    <text evidence="1">The sequence shown here is derived from an EMBL/GenBank/DDBJ whole genome shotgun (WGS) entry which is preliminary data.</text>
</comment>
<name>A0A438G2A7_VITVI</name>
<protein>
    <submittedName>
        <fullName evidence="1">Uncharacterized protein</fullName>
    </submittedName>
</protein>
<dbReference type="AlphaFoldDB" id="A0A438G2A7"/>
<reference evidence="1 2" key="1">
    <citation type="journal article" date="2018" name="PLoS Genet.">
        <title>Population sequencing reveals clonal diversity and ancestral inbreeding in the grapevine cultivar Chardonnay.</title>
        <authorList>
            <person name="Roach M.J."/>
            <person name="Johnson D.L."/>
            <person name="Bohlmann J."/>
            <person name="van Vuuren H.J."/>
            <person name="Jones S.J."/>
            <person name="Pretorius I.S."/>
            <person name="Schmidt S.A."/>
            <person name="Borneman A.R."/>
        </authorList>
    </citation>
    <scope>NUCLEOTIDE SEQUENCE [LARGE SCALE GENOMIC DNA]</scope>
    <source>
        <strain evidence="2">cv. Chardonnay</strain>
        <tissue evidence="1">Leaf</tissue>
    </source>
</reference>
<gene>
    <name evidence="1" type="ORF">CK203_066277</name>
</gene>
<dbReference type="EMBL" id="QGNW01000667">
    <property type="protein sequence ID" value="RVW66335.1"/>
    <property type="molecule type" value="Genomic_DNA"/>
</dbReference>
<evidence type="ECO:0000313" key="1">
    <source>
        <dbReference type="EMBL" id="RVW66335.1"/>
    </source>
</evidence>
<organism evidence="1 2">
    <name type="scientific">Vitis vinifera</name>
    <name type="common">Grape</name>
    <dbReference type="NCBI Taxonomy" id="29760"/>
    <lineage>
        <taxon>Eukaryota</taxon>
        <taxon>Viridiplantae</taxon>
        <taxon>Streptophyta</taxon>
        <taxon>Embryophyta</taxon>
        <taxon>Tracheophyta</taxon>
        <taxon>Spermatophyta</taxon>
        <taxon>Magnoliopsida</taxon>
        <taxon>eudicotyledons</taxon>
        <taxon>Gunneridae</taxon>
        <taxon>Pentapetalae</taxon>
        <taxon>rosids</taxon>
        <taxon>Vitales</taxon>
        <taxon>Vitaceae</taxon>
        <taxon>Viteae</taxon>
        <taxon>Vitis</taxon>
    </lineage>
</organism>
<evidence type="ECO:0000313" key="2">
    <source>
        <dbReference type="Proteomes" id="UP000288805"/>
    </source>
</evidence>
<dbReference type="Proteomes" id="UP000288805">
    <property type="component" value="Unassembled WGS sequence"/>
</dbReference>
<sequence length="194" mass="21104">MDTCATRNPLGCQGSACVEIMTTLHGNAPSLQRRAEGCVPSEGMIASARDPLKSTPLIFRATLTSVGGRLIRVSDQSNQRSNQRGMDSQIVTVNQFAEAMTSIQEAIASLGWRIDGQQAQQTEVAPPLVTMPTPTSEDPHARMDRLEQRLRQLRTSDKAVTWEDFDGAPVANLPAKFRMQRLSDTRGLAAPASI</sequence>
<accession>A0A438G2A7</accession>